<organism evidence="1">
    <name type="scientific">Tanacetum cinerariifolium</name>
    <name type="common">Dalmatian daisy</name>
    <name type="synonym">Chrysanthemum cinerariifolium</name>
    <dbReference type="NCBI Taxonomy" id="118510"/>
    <lineage>
        <taxon>Eukaryota</taxon>
        <taxon>Viridiplantae</taxon>
        <taxon>Streptophyta</taxon>
        <taxon>Embryophyta</taxon>
        <taxon>Tracheophyta</taxon>
        <taxon>Spermatophyta</taxon>
        <taxon>Magnoliopsida</taxon>
        <taxon>eudicotyledons</taxon>
        <taxon>Gunneridae</taxon>
        <taxon>Pentapetalae</taxon>
        <taxon>asterids</taxon>
        <taxon>campanulids</taxon>
        <taxon>Asterales</taxon>
        <taxon>Asteraceae</taxon>
        <taxon>Asteroideae</taxon>
        <taxon>Anthemideae</taxon>
        <taxon>Anthemidinae</taxon>
        <taxon>Tanacetum</taxon>
    </lineage>
</organism>
<protein>
    <submittedName>
        <fullName evidence="1">Copia-type polyprotein</fullName>
    </submittedName>
</protein>
<dbReference type="AlphaFoldDB" id="A0A699QBA2"/>
<comment type="caution">
    <text evidence="1">The sequence shown here is derived from an EMBL/GenBank/DDBJ whole genome shotgun (WGS) entry which is preliminary data.</text>
</comment>
<feature type="non-terminal residue" evidence="1">
    <location>
        <position position="65"/>
    </location>
</feature>
<evidence type="ECO:0000313" key="1">
    <source>
        <dbReference type="EMBL" id="GFC64264.1"/>
    </source>
</evidence>
<name>A0A699QBA2_TANCI</name>
<accession>A0A699QBA2</accession>
<proteinExistence type="predicted"/>
<gene>
    <name evidence="1" type="ORF">Tci_836234</name>
</gene>
<dbReference type="EMBL" id="BKCJ011001549">
    <property type="protein sequence ID" value="GFC64264.1"/>
    <property type="molecule type" value="Genomic_DNA"/>
</dbReference>
<sequence length="65" mass="7486">MEEEIKSIEKNDTWELTTLPKGQKAIGVKWRQAMEEEIKSIEKNDTWELTTLPKGQKARGGEEVV</sequence>
<reference evidence="1" key="1">
    <citation type="journal article" date="2019" name="Sci. Rep.">
        <title>Draft genome of Tanacetum cinerariifolium, the natural source of mosquito coil.</title>
        <authorList>
            <person name="Yamashiro T."/>
            <person name="Shiraishi A."/>
            <person name="Satake H."/>
            <person name="Nakayama K."/>
        </authorList>
    </citation>
    <scope>NUCLEOTIDE SEQUENCE</scope>
</reference>